<sequence>MEYLYVVLVLLILYLFMNKCACKRVEGLSPGDCCNYGDPCDCSGLDVFTFGAIGNSECADKGMGYCK</sequence>
<name>A0A6C0FFX6_9ZZZZ</name>
<organism evidence="1">
    <name type="scientific">viral metagenome</name>
    <dbReference type="NCBI Taxonomy" id="1070528"/>
    <lineage>
        <taxon>unclassified sequences</taxon>
        <taxon>metagenomes</taxon>
        <taxon>organismal metagenomes</taxon>
    </lineage>
</organism>
<accession>A0A6C0FFX6</accession>
<reference evidence="1" key="1">
    <citation type="journal article" date="2020" name="Nature">
        <title>Giant virus diversity and host interactions through global metagenomics.</title>
        <authorList>
            <person name="Schulz F."/>
            <person name="Roux S."/>
            <person name="Paez-Espino D."/>
            <person name="Jungbluth S."/>
            <person name="Walsh D.A."/>
            <person name="Denef V.J."/>
            <person name="McMahon K.D."/>
            <person name="Konstantinidis K.T."/>
            <person name="Eloe-Fadrosh E.A."/>
            <person name="Kyrpides N.C."/>
            <person name="Woyke T."/>
        </authorList>
    </citation>
    <scope>NUCLEOTIDE SEQUENCE</scope>
    <source>
        <strain evidence="1">GVMAG-S-ERX556126-94</strain>
    </source>
</reference>
<dbReference type="EMBL" id="MN738841">
    <property type="protein sequence ID" value="QHT39319.1"/>
    <property type="molecule type" value="Genomic_DNA"/>
</dbReference>
<evidence type="ECO:0000313" key="1">
    <source>
        <dbReference type="EMBL" id="QHT39319.1"/>
    </source>
</evidence>
<dbReference type="AlphaFoldDB" id="A0A6C0FFX6"/>
<proteinExistence type="predicted"/>
<protein>
    <submittedName>
        <fullName evidence="1">Uncharacterized protein</fullName>
    </submittedName>
</protein>